<feature type="transmembrane region" description="Helical" evidence="1">
    <location>
        <begin position="154"/>
        <end position="173"/>
    </location>
</feature>
<keyword evidence="1" id="KW-1133">Transmembrane helix</keyword>
<evidence type="ECO:0000259" key="2">
    <source>
        <dbReference type="Pfam" id="PF02518"/>
    </source>
</evidence>
<dbReference type="PANTHER" id="PTHR34220">
    <property type="entry name" value="SENSOR HISTIDINE KINASE YPDA"/>
    <property type="match status" value="1"/>
</dbReference>
<proteinExistence type="predicted"/>
<feature type="transmembrane region" description="Helical" evidence="1">
    <location>
        <begin position="66"/>
        <end position="85"/>
    </location>
</feature>
<comment type="caution">
    <text evidence="4">The sequence shown here is derived from an EMBL/GenBank/DDBJ whole genome shotgun (WGS) entry which is preliminary data.</text>
</comment>
<keyword evidence="4" id="KW-0418">Kinase</keyword>
<gene>
    <name evidence="4" type="ORF">ACFMB1_13970</name>
</gene>
<evidence type="ECO:0000256" key="1">
    <source>
        <dbReference type="SAM" id="Phobius"/>
    </source>
</evidence>
<dbReference type="Pfam" id="PF06580">
    <property type="entry name" value="His_kinase"/>
    <property type="match status" value="1"/>
</dbReference>
<dbReference type="EC" id="2.7.13.3" evidence="4"/>
<dbReference type="EMBL" id="JBHPON010000002">
    <property type="protein sequence ID" value="MFC6036661.1"/>
    <property type="molecule type" value="Genomic_DNA"/>
</dbReference>
<evidence type="ECO:0000313" key="4">
    <source>
        <dbReference type="EMBL" id="MFC6036661.1"/>
    </source>
</evidence>
<protein>
    <submittedName>
        <fullName evidence="4">Sensor histidine kinase</fullName>
        <ecNumber evidence="4">2.7.13.3</ecNumber>
    </submittedName>
</protein>
<feature type="transmembrane region" description="Helical" evidence="1">
    <location>
        <begin position="35"/>
        <end position="60"/>
    </location>
</feature>
<keyword evidence="1" id="KW-0472">Membrane</keyword>
<reference evidence="4 5" key="1">
    <citation type="submission" date="2024-09" db="EMBL/GenBank/DDBJ databases">
        <authorList>
            <person name="Zhang Z.-H."/>
        </authorList>
    </citation>
    <scope>NUCLEOTIDE SEQUENCE [LARGE SCALE GENOMIC DNA]</scope>
    <source>
        <strain evidence="4 5">HHTR114</strain>
    </source>
</reference>
<organism evidence="4 5">
    <name type="scientific">Hyphococcus aureus</name>
    <dbReference type="NCBI Taxonomy" id="2666033"/>
    <lineage>
        <taxon>Bacteria</taxon>
        <taxon>Pseudomonadati</taxon>
        <taxon>Pseudomonadota</taxon>
        <taxon>Alphaproteobacteria</taxon>
        <taxon>Parvularculales</taxon>
        <taxon>Parvularculaceae</taxon>
        <taxon>Hyphococcus</taxon>
    </lineage>
</organism>
<evidence type="ECO:0000313" key="5">
    <source>
        <dbReference type="Proteomes" id="UP001596116"/>
    </source>
</evidence>
<feature type="domain" description="Histidine kinase/HSP90-like ATPase" evidence="2">
    <location>
        <begin position="291"/>
        <end position="388"/>
    </location>
</feature>
<dbReference type="InterPro" id="IPR010559">
    <property type="entry name" value="Sig_transdc_His_kin_internal"/>
</dbReference>
<dbReference type="RefSeq" id="WP_379882097.1">
    <property type="nucleotide sequence ID" value="NZ_JBHPON010000002.1"/>
</dbReference>
<dbReference type="InterPro" id="IPR050640">
    <property type="entry name" value="Bact_2-comp_sensor_kinase"/>
</dbReference>
<dbReference type="InterPro" id="IPR003594">
    <property type="entry name" value="HATPase_dom"/>
</dbReference>
<dbReference type="Proteomes" id="UP001596116">
    <property type="component" value="Unassembled WGS sequence"/>
</dbReference>
<dbReference type="Pfam" id="PF02518">
    <property type="entry name" value="HATPase_c"/>
    <property type="match status" value="1"/>
</dbReference>
<evidence type="ECO:0000259" key="3">
    <source>
        <dbReference type="Pfam" id="PF06580"/>
    </source>
</evidence>
<keyword evidence="5" id="KW-1185">Reference proteome</keyword>
<feature type="domain" description="Signal transduction histidine kinase internal region" evidence="3">
    <location>
        <begin position="192"/>
        <end position="272"/>
    </location>
</feature>
<feature type="transmembrane region" description="Helical" evidence="1">
    <location>
        <begin position="97"/>
        <end position="118"/>
    </location>
</feature>
<dbReference type="PANTHER" id="PTHR34220:SF7">
    <property type="entry name" value="SENSOR HISTIDINE KINASE YPDA"/>
    <property type="match status" value="1"/>
</dbReference>
<dbReference type="Gene3D" id="3.30.565.10">
    <property type="entry name" value="Histidine kinase-like ATPase, C-terminal domain"/>
    <property type="match status" value="1"/>
</dbReference>
<dbReference type="GO" id="GO:0004673">
    <property type="term" value="F:protein histidine kinase activity"/>
    <property type="evidence" value="ECO:0007669"/>
    <property type="project" value="UniProtKB-EC"/>
</dbReference>
<sequence length="391" mass="43546">MSTIPVDAPKTGPFIAAPGSSREWMNWIFADKARMFWILQIAGWLGFFALHILSVSTFVAGRSSDSLLYSVASSLIGFLTTSILARPIYRFARRQGPALLLAIVLTSTIFMAVAMSAMKAQTFGFLFGNGWMDLRGASLGTTNYLLLIVPDLPVNLFLLGSWAGFYFGVNYYLKLRSEMERAIFSARLADQAQLKMLRYQLNPHFLFNTLNAISTLVLEQDGKQANSMLTQLSAFLRYSLDNDPLQKTTLAEEVRALELYLTIEKTRFADRLTVTFDIDEDTLGAYVPSLILQPAIENAIKYAIAQMEAGGKIRITAKREGGMLAMTVCDNGPNAPEDPNALLDNVKTGVGLVNMRDRLGYLYQDRAQFQLRHVEPQGMCVSLRLPFETRG</sequence>
<keyword evidence="1" id="KW-0812">Transmembrane</keyword>
<dbReference type="InterPro" id="IPR036890">
    <property type="entry name" value="HATPase_C_sf"/>
</dbReference>
<name>A0ABW1KX30_9PROT</name>
<keyword evidence="4" id="KW-0808">Transferase</keyword>
<accession>A0ABW1KX30</accession>
<dbReference type="SUPFAM" id="SSF55874">
    <property type="entry name" value="ATPase domain of HSP90 chaperone/DNA topoisomerase II/histidine kinase"/>
    <property type="match status" value="1"/>
</dbReference>